<proteinExistence type="predicted"/>
<sequence length="212" mass="22842">MSGAGYAIAEIVWWMFAAGVIGAAIGWVVGRIRREDTNQDVENEALIVGLRTQVDELNTKLGVAKLGHKDCASLLASRNRKTLGSETRSVSPPSRAVRTSVAASTLAVAATPPEVPPDRETAIVQVAEIAARARGAHARVDDDLKLVHGVGPKLERLLKSMDITSFRQVSRFEPDDVAYVTAALDAFPGRIERDDWMSSAAEQHRAKYGATP</sequence>
<keyword evidence="1" id="KW-0472">Membrane</keyword>
<evidence type="ECO:0000256" key="1">
    <source>
        <dbReference type="SAM" id="Phobius"/>
    </source>
</evidence>
<protein>
    <recommendedName>
        <fullName evidence="3">NADH-ubiquinone oxidoreductase chain E</fullName>
    </recommendedName>
</protein>
<gene>
    <name evidence="2" type="ORF">MNBD_ACTINO02-912</name>
</gene>
<keyword evidence="1" id="KW-1133">Transmembrane helix</keyword>
<dbReference type="EMBL" id="UOEK01000457">
    <property type="protein sequence ID" value="VAW08340.1"/>
    <property type="molecule type" value="Genomic_DNA"/>
</dbReference>
<evidence type="ECO:0000313" key="2">
    <source>
        <dbReference type="EMBL" id="VAW08340.1"/>
    </source>
</evidence>
<name>A0A3B0SV22_9ZZZZ</name>
<dbReference type="AlphaFoldDB" id="A0A3B0SV22"/>
<organism evidence="2">
    <name type="scientific">hydrothermal vent metagenome</name>
    <dbReference type="NCBI Taxonomy" id="652676"/>
    <lineage>
        <taxon>unclassified sequences</taxon>
        <taxon>metagenomes</taxon>
        <taxon>ecological metagenomes</taxon>
    </lineage>
</organism>
<feature type="transmembrane region" description="Helical" evidence="1">
    <location>
        <begin position="6"/>
        <end position="29"/>
    </location>
</feature>
<reference evidence="2" key="1">
    <citation type="submission" date="2018-06" db="EMBL/GenBank/DDBJ databases">
        <authorList>
            <person name="Zhirakovskaya E."/>
        </authorList>
    </citation>
    <scope>NUCLEOTIDE SEQUENCE</scope>
</reference>
<accession>A0A3B0SV22</accession>
<evidence type="ECO:0008006" key="3">
    <source>
        <dbReference type="Google" id="ProtNLM"/>
    </source>
</evidence>
<keyword evidence="1" id="KW-0812">Transmembrane</keyword>